<dbReference type="InterPro" id="IPR056823">
    <property type="entry name" value="TEN-like_YD-shell"/>
</dbReference>
<sequence>MLAPGGYKLKMKEAKKVRNTLAYQNSMPPEVVLEELYDVVPVNFIERYAEEKEIPGDDYFNDFERGEIMYPSMMKPLRKQLYEQRQQGWQAEKLQRAKIKRDLHARFILDNPELELAQRLRKTQYGRELLEELDRERGLISQPASGTEAELYADFEQGCAAPEVVKGNQVVQFYAGHADKPFSQLETEHDEDGRIRRKVLSLYPKSYDIQYDYDAGGRLREVLCDGRRVEHYQYGKSGERLSGETHQKPVRAFRYGEGLQLLQAGDVKYSYDGEGRLILKQDKGQVTRYTYLESGPLHEVFLPDERRIEYLCDPAGRRIAKSVNGRVTEKYLWEDLSTLTAVTDGEGMNAKELSYSEEGDPVTMTYRERTYHFASDQVGSIYMVADDNGNELKRVIYDSFGNIIVDSDERIDIPLGFAAGLFDKDTGLIHFGYREYDPETGRFTTPESTVENVLGDWGRSLKVFGSKFFKP</sequence>
<feature type="domain" description="Teneurin-like YD-shell" evidence="4">
    <location>
        <begin position="184"/>
        <end position="453"/>
    </location>
</feature>
<dbReference type="Pfam" id="PF25023">
    <property type="entry name" value="TEN_YD-shell"/>
    <property type="match status" value="1"/>
</dbReference>
<dbReference type="InterPro" id="IPR051216">
    <property type="entry name" value="Teneurin"/>
</dbReference>
<dbReference type="STRING" id="1121451.DESAM_21107"/>
<dbReference type="eggNOG" id="COG3209">
    <property type="taxonomic scope" value="Bacteria"/>
</dbReference>
<dbReference type="OrthoDB" id="5458729at2"/>
<reference evidence="5 6" key="1">
    <citation type="submission" date="2012-10" db="EMBL/GenBank/DDBJ databases">
        <authorList>
            <person name="Genoscope - CEA"/>
        </authorList>
    </citation>
    <scope>NUCLEOTIDE SEQUENCE [LARGE SCALE GENOMIC DNA]</scope>
    <source>
        <strain evidence="6">AM13 / DSM 14728</strain>
    </source>
</reference>
<protein>
    <submittedName>
        <fullName evidence="5">YD repeat protein</fullName>
    </submittedName>
</protein>
<dbReference type="PANTHER" id="PTHR11219">
    <property type="entry name" value="TENEURIN AND N-ACETYLGLUCOSAMINE-1-PHOSPHODIESTER ALPHA-N-ACETYLGLUCOSAMINIDASE"/>
    <property type="match status" value="1"/>
</dbReference>
<dbReference type="EMBL" id="FO203522">
    <property type="protein sequence ID" value="CCO23388.1"/>
    <property type="molecule type" value="Genomic_DNA"/>
</dbReference>
<organism evidence="5 6">
    <name type="scientific">Maridesulfovibrio hydrothermalis AM13 = DSM 14728</name>
    <dbReference type="NCBI Taxonomy" id="1121451"/>
    <lineage>
        <taxon>Bacteria</taxon>
        <taxon>Pseudomonadati</taxon>
        <taxon>Thermodesulfobacteriota</taxon>
        <taxon>Desulfovibrionia</taxon>
        <taxon>Desulfovibrionales</taxon>
        <taxon>Desulfovibrionaceae</taxon>
        <taxon>Maridesulfovibrio</taxon>
    </lineage>
</organism>
<evidence type="ECO:0000256" key="1">
    <source>
        <dbReference type="ARBA" id="ARBA00022536"/>
    </source>
</evidence>
<gene>
    <name evidence="5" type="ORF">DESAM_21107</name>
</gene>
<dbReference type="HOGENOM" id="CLU_579678_0_0_7"/>
<dbReference type="PANTHER" id="PTHR11219:SF69">
    <property type="entry name" value="TENEURIN-A"/>
    <property type="match status" value="1"/>
</dbReference>
<dbReference type="Proteomes" id="UP000010808">
    <property type="component" value="Chromosome"/>
</dbReference>
<evidence type="ECO:0000313" key="6">
    <source>
        <dbReference type="Proteomes" id="UP000010808"/>
    </source>
</evidence>
<dbReference type="InterPro" id="IPR022385">
    <property type="entry name" value="Rhs_assc_core"/>
</dbReference>
<evidence type="ECO:0000313" key="5">
    <source>
        <dbReference type="EMBL" id="CCO23388.1"/>
    </source>
</evidence>
<dbReference type="KEGG" id="dhy:DESAM_21107"/>
<dbReference type="RefSeq" id="WP_015335992.1">
    <property type="nucleotide sequence ID" value="NC_020055.1"/>
</dbReference>
<dbReference type="Gene3D" id="2.180.10.10">
    <property type="entry name" value="RHS repeat-associated core"/>
    <property type="match status" value="1"/>
</dbReference>
<evidence type="ECO:0000256" key="3">
    <source>
        <dbReference type="ARBA" id="ARBA00023157"/>
    </source>
</evidence>
<keyword evidence="2" id="KW-0677">Repeat</keyword>
<dbReference type="NCBIfam" id="TIGR03696">
    <property type="entry name" value="Rhs_assc_core"/>
    <property type="match status" value="1"/>
</dbReference>
<keyword evidence="3" id="KW-1015">Disulfide bond</keyword>
<dbReference type="InterPro" id="IPR006530">
    <property type="entry name" value="YD"/>
</dbReference>
<proteinExistence type="predicted"/>
<dbReference type="NCBIfam" id="TIGR01643">
    <property type="entry name" value="YD_repeat_2x"/>
    <property type="match status" value="1"/>
</dbReference>
<keyword evidence="1" id="KW-0245">EGF-like domain</keyword>
<name>L0R9F6_9BACT</name>
<accession>L0R9F6</accession>
<dbReference type="AlphaFoldDB" id="L0R9F6"/>
<keyword evidence="6" id="KW-1185">Reference proteome</keyword>
<evidence type="ECO:0000256" key="2">
    <source>
        <dbReference type="ARBA" id="ARBA00022737"/>
    </source>
</evidence>
<evidence type="ECO:0000259" key="4">
    <source>
        <dbReference type="Pfam" id="PF25023"/>
    </source>
</evidence>
<dbReference type="PATRIC" id="fig|1121451.3.peg.1362"/>